<dbReference type="AlphaFoldDB" id="A0A2K0U1Y0"/>
<feature type="transmembrane region" description="Helical" evidence="1">
    <location>
        <begin position="49"/>
        <end position="70"/>
    </location>
</feature>
<evidence type="ECO:0000256" key="1">
    <source>
        <dbReference type="SAM" id="Phobius"/>
    </source>
</evidence>
<evidence type="ECO:0000313" key="3">
    <source>
        <dbReference type="Proteomes" id="UP000236290"/>
    </source>
</evidence>
<accession>A0A2K0U1Y0</accession>
<keyword evidence="1" id="KW-0812">Transmembrane</keyword>
<reference evidence="2 3" key="1">
    <citation type="submission" date="2017-02" db="EMBL/GenBank/DDBJ databases">
        <title>Genomes of Trichoderma spp. with biocontrol activity.</title>
        <authorList>
            <person name="Gardiner D."/>
            <person name="Kazan K."/>
            <person name="Vos C."/>
            <person name="Harvey P."/>
        </authorList>
    </citation>
    <scope>NUCLEOTIDE SEQUENCE [LARGE SCALE GENOMIC DNA]</scope>
    <source>
        <strain evidence="2 3">Tr1</strain>
    </source>
</reference>
<name>A0A2K0U1Y0_TRIHA</name>
<dbReference type="EMBL" id="MTYI01000118">
    <property type="protein sequence ID" value="PNP51789.1"/>
    <property type="molecule type" value="Genomic_DNA"/>
</dbReference>
<organism evidence="2 3">
    <name type="scientific">Trichoderma harzianum</name>
    <name type="common">Hypocrea lixii</name>
    <dbReference type="NCBI Taxonomy" id="5544"/>
    <lineage>
        <taxon>Eukaryota</taxon>
        <taxon>Fungi</taxon>
        <taxon>Dikarya</taxon>
        <taxon>Ascomycota</taxon>
        <taxon>Pezizomycotina</taxon>
        <taxon>Sordariomycetes</taxon>
        <taxon>Hypocreomycetidae</taxon>
        <taxon>Hypocreales</taxon>
        <taxon>Hypocreaceae</taxon>
        <taxon>Trichoderma</taxon>
    </lineage>
</organism>
<dbReference type="Proteomes" id="UP000236290">
    <property type="component" value="Unassembled WGS sequence"/>
</dbReference>
<sequence length="163" mass="17839">MPPSSYESVPACGSRRASSFADLGLATTSSTLANSDERERCESLQFSLFAVYIFGIFICCLFGFVMWKLASKSEFGWARRFARCCSSKARNAFTKMKSFARRRETIPDDIGDAAAVATKTLTTIHVRKAASESSDVELDVMALSCGVPFTECTNEGTCETDCK</sequence>
<gene>
    <name evidence="2" type="ORF">THARTR1_07558</name>
</gene>
<keyword evidence="1" id="KW-0472">Membrane</keyword>
<evidence type="ECO:0000313" key="2">
    <source>
        <dbReference type="EMBL" id="PNP51789.1"/>
    </source>
</evidence>
<protein>
    <submittedName>
        <fullName evidence="2">Uncharacterized protein</fullName>
    </submittedName>
</protein>
<keyword evidence="1" id="KW-1133">Transmembrane helix</keyword>
<proteinExistence type="predicted"/>
<comment type="caution">
    <text evidence="2">The sequence shown here is derived from an EMBL/GenBank/DDBJ whole genome shotgun (WGS) entry which is preliminary data.</text>
</comment>
<dbReference type="OrthoDB" id="4899994at2759"/>